<reference evidence="2 3" key="1">
    <citation type="submission" date="2015-11" db="EMBL/GenBank/DDBJ databases">
        <title>Description and complete genome sequence of a novel strain predominating in hypersaline microbial mats and representing a new family of the Bacteriodetes phylum.</title>
        <authorList>
            <person name="Spring S."/>
            <person name="Bunk B."/>
            <person name="Sproer C."/>
            <person name="Klenk H.-P."/>
        </authorList>
    </citation>
    <scope>NUCLEOTIDE SEQUENCE [LARGE SCALE GENOMIC DNA]</scope>
    <source>
        <strain evidence="2 3">L21-Spi-D4</strain>
    </source>
</reference>
<name>A0A0S2I329_9BACT</name>
<dbReference type="Gene3D" id="2.20.110.10">
    <property type="entry name" value="Histone H3 K4-specific methyltransferase SET7/9 N-terminal domain"/>
    <property type="match status" value="1"/>
</dbReference>
<dbReference type="AlphaFoldDB" id="A0A0S2I329"/>
<dbReference type="OrthoDB" id="1118427at2"/>
<evidence type="ECO:0000313" key="3">
    <source>
        <dbReference type="Proteomes" id="UP000064893"/>
    </source>
</evidence>
<dbReference type="STRING" id="1307839.L21SP5_02983"/>
<evidence type="ECO:0000256" key="1">
    <source>
        <dbReference type="SAM" id="SignalP"/>
    </source>
</evidence>
<dbReference type="Proteomes" id="UP000064893">
    <property type="component" value="Chromosome"/>
</dbReference>
<accession>A0A0S2I329</accession>
<feature type="signal peptide" evidence="1">
    <location>
        <begin position="1"/>
        <end position="24"/>
    </location>
</feature>
<keyword evidence="3" id="KW-1185">Reference proteome</keyword>
<proteinExistence type="predicted"/>
<evidence type="ECO:0008006" key="4">
    <source>
        <dbReference type="Google" id="ProtNLM"/>
    </source>
</evidence>
<gene>
    <name evidence="2" type="ORF">L21SP5_02983</name>
</gene>
<evidence type="ECO:0000313" key="2">
    <source>
        <dbReference type="EMBL" id="ALO16603.1"/>
    </source>
</evidence>
<dbReference type="EMBL" id="CP013118">
    <property type="protein sequence ID" value="ALO16603.1"/>
    <property type="molecule type" value="Genomic_DNA"/>
</dbReference>
<dbReference type="RefSeq" id="WP_157754668.1">
    <property type="nucleotide sequence ID" value="NZ_CP013118.1"/>
</dbReference>
<dbReference type="KEGG" id="blq:L21SP5_02983"/>
<keyword evidence="1" id="KW-0732">Signal</keyword>
<feature type="chain" id="PRO_5006599638" description="MORN repeat variant" evidence="1">
    <location>
        <begin position="25"/>
        <end position="205"/>
    </location>
</feature>
<organism evidence="2 3">
    <name type="scientific">Salinivirga cyanobacteriivorans</name>
    <dbReference type="NCBI Taxonomy" id="1307839"/>
    <lineage>
        <taxon>Bacteria</taxon>
        <taxon>Pseudomonadati</taxon>
        <taxon>Bacteroidota</taxon>
        <taxon>Bacteroidia</taxon>
        <taxon>Bacteroidales</taxon>
        <taxon>Salinivirgaceae</taxon>
        <taxon>Salinivirga</taxon>
    </lineage>
</organism>
<protein>
    <recommendedName>
        <fullName evidence="4">MORN repeat variant</fullName>
    </recommendedName>
</protein>
<dbReference type="SUPFAM" id="SSF82185">
    <property type="entry name" value="Histone H3 K4-specific methyltransferase SET7/9 N-terminal domain"/>
    <property type="match status" value="1"/>
</dbReference>
<sequence length="205" mass="23993" precursor="true">MGFRYMHKTVVALTLVFSSLALLAQEDAAVNHTDSRGLKQGLWKYYKYDTLVFENLRTDRFDTVVRKKLWKTGDYINGEKHGVWKIYTYNLRKKRPENTLVIGDLLYEVVLKNGVMNGPLKVYQKDGLKCLTMVHNDTINGLFVQFHPNGEMKYKGQIDQSQQFFEGTEFYDTGAKYRDRKFNTDIIINQSIDIDRVRRELEASE</sequence>